<evidence type="ECO:0000256" key="11">
    <source>
        <dbReference type="ARBA" id="ARBA00047872"/>
    </source>
</evidence>
<evidence type="ECO:0000256" key="9">
    <source>
        <dbReference type="ARBA" id="ARBA00022840"/>
    </source>
</evidence>
<comment type="pathway">
    <text evidence="13">Amino-acid biosynthesis; L-methionine biosynthesis via de novo pathway; L-homoserine from L-aspartate: step 1/3.</text>
</comment>
<dbReference type="GO" id="GO:0005829">
    <property type="term" value="C:cytosol"/>
    <property type="evidence" value="ECO:0007669"/>
    <property type="project" value="TreeGrafter"/>
</dbReference>
<sequence length="442" mass="48240">MSQEYRVKVAKFGGSSVASSWQFRKVRDIVAADPARRFVVVSAVGKRDKHDVKVTDLLYLVNAHLHYHVSCDDLFGTIGVRLSEIARELGISYPISQEFGLFRERAKTGCYTEEFIVSRGEYFTARMMAEFLDMPFVDAADAVVFNHDGTLNKERTGERLRKAAQDCAGRFVMPGFYGATEDGQIKLFDRGGSDISGSVVARCLGADLYENWTDVSGFLTADPRIVDDPLPIPHVTYAELRELSYMGASVLHEDAVFPVKEAGIPLVIKNTNRPDDAGTVISAADDAESRQIAGVTGRRGFVAVRTTHARSVPVSSALCRVLAVVERFRVDVERVSTGLGSCTLLFEADAVKECLYPLVAAIEREAGPESLEVVKDLALVSTVGRALPDRPELSGRLFDALGRAGIDVPFASRNPEEISVTVGVQEASFEDAIRAIYAAFVS</sequence>
<dbReference type="NCBIfam" id="TIGR00657">
    <property type="entry name" value="asp_kinases"/>
    <property type="match status" value="1"/>
</dbReference>
<evidence type="ECO:0000256" key="1">
    <source>
        <dbReference type="ARBA" id="ARBA00002843"/>
    </source>
</evidence>
<reference evidence="16" key="2">
    <citation type="journal article" date="2021" name="PeerJ">
        <title>Extensive microbial diversity within the chicken gut microbiome revealed by metagenomics and culture.</title>
        <authorList>
            <person name="Gilroy R."/>
            <person name="Ravi A."/>
            <person name="Getino M."/>
            <person name="Pursley I."/>
            <person name="Horton D.L."/>
            <person name="Alikhan N.F."/>
            <person name="Baker D."/>
            <person name="Gharbi K."/>
            <person name="Hall N."/>
            <person name="Watson M."/>
            <person name="Adriaenssens E.M."/>
            <person name="Foster-Nyarko E."/>
            <person name="Jarju S."/>
            <person name="Secka A."/>
            <person name="Antonio M."/>
            <person name="Oren A."/>
            <person name="Chaudhuri R.R."/>
            <person name="La Ragione R."/>
            <person name="Hildebrand F."/>
            <person name="Pallen M.J."/>
        </authorList>
    </citation>
    <scope>NUCLEOTIDE SEQUENCE</scope>
    <source>
        <strain evidence="16">ChiGjej1B1-2707</strain>
    </source>
</reference>
<dbReference type="PANTHER" id="PTHR21499">
    <property type="entry name" value="ASPARTATE KINASE"/>
    <property type="match status" value="1"/>
</dbReference>
<dbReference type="GO" id="GO:0009089">
    <property type="term" value="P:lysine biosynthetic process via diaminopimelate"/>
    <property type="evidence" value="ECO:0007669"/>
    <property type="project" value="TreeGrafter"/>
</dbReference>
<keyword evidence="7" id="KW-0547">Nucleotide-binding</keyword>
<proteinExistence type="inferred from homology"/>
<dbReference type="AlphaFoldDB" id="A0A9D0ZYK4"/>
<dbReference type="Proteomes" id="UP000824261">
    <property type="component" value="Unassembled WGS sequence"/>
</dbReference>
<evidence type="ECO:0000313" key="16">
    <source>
        <dbReference type="EMBL" id="HIR00787.1"/>
    </source>
</evidence>
<evidence type="ECO:0000256" key="13">
    <source>
        <dbReference type="RuleBase" id="RU004249"/>
    </source>
</evidence>
<dbReference type="Gene3D" id="3.30.2130.10">
    <property type="entry name" value="VC0802-like"/>
    <property type="match status" value="1"/>
</dbReference>
<reference evidence="16" key="1">
    <citation type="submission" date="2020-10" db="EMBL/GenBank/DDBJ databases">
        <authorList>
            <person name="Gilroy R."/>
        </authorList>
    </citation>
    <scope>NUCLEOTIDE SEQUENCE</scope>
    <source>
        <strain evidence="16">ChiGjej1B1-2707</strain>
    </source>
</reference>
<dbReference type="PANTHER" id="PTHR21499:SF67">
    <property type="entry name" value="ASPARTOKINASE 3"/>
    <property type="match status" value="1"/>
</dbReference>
<keyword evidence="10" id="KW-0220">Diaminopimelate biosynthesis</keyword>
<comment type="catalytic activity">
    <reaction evidence="11 12">
        <text>L-aspartate + ATP = 4-phospho-L-aspartate + ADP</text>
        <dbReference type="Rhea" id="RHEA:23776"/>
        <dbReference type="ChEBI" id="CHEBI:29991"/>
        <dbReference type="ChEBI" id="CHEBI:30616"/>
        <dbReference type="ChEBI" id="CHEBI:57535"/>
        <dbReference type="ChEBI" id="CHEBI:456216"/>
        <dbReference type="EC" id="2.7.2.4"/>
    </reaction>
</comment>
<evidence type="ECO:0000256" key="8">
    <source>
        <dbReference type="ARBA" id="ARBA00022777"/>
    </source>
</evidence>
<evidence type="ECO:0000256" key="12">
    <source>
        <dbReference type="RuleBase" id="RU003448"/>
    </source>
</evidence>
<protein>
    <recommendedName>
        <fullName evidence="5 12">Aspartokinase</fullName>
        <ecNumber evidence="4 12">2.7.2.4</ecNumber>
    </recommendedName>
</protein>
<accession>A0A9D0ZYK4</accession>
<keyword evidence="6 12" id="KW-0808">Transferase</keyword>
<evidence type="ECO:0000256" key="2">
    <source>
        <dbReference type="ARBA" id="ARBA00004766"/>
    </source>
</evidence>
<evidence type="ECO:0000313" key="17">
    <source>
        <dbReference type="Proteomes" id="UP000824261"/>
    </source>
</evidence>
<dbReference type="InterPro" id="IPR036393">
    <property type="entry name" value="AceGlu_kinase-like_sf"/>
</dbReference>
<comment type="caution">
    <text evidence="16">The sequence shown here is derived from an EMBL/GenBank/DDBJ whole genome shotgun (WGS) entry which is preliminary data.</text>
</comment>
<evidence type="ECO:0000259" key="15">
    <source>
        <dbReference type="Pfam" id="PF22468"/>
    </source>
</evidence>
<organism evidence="16 17">
    <name type="scientific">Candidatus Aveggerthella stercoripullorum</name>
    <dbReference type="NCBI Taxonomy" id="2840688"/>
    <lineage>
        <taxon>Bacteria</taxon>
        <taxon>Bacillati</taxon>
        <taxon>Actinomycetota</taxon>
        <taxon>Coriobacteriia</taxon>
        <taxon>Eggerthellales</taxon>
        <taxon>Eggerthellaceae</taxon>
        <taxon>Eggerthellaceae incertae sedis</taxon>
        <taxon>Candidatus Aveggerthella</taxon>
    </lineage>
</organism>
<dbReference type="SUPFAM" id="SSF55021">
    <property type="entry name" value="ACT-like"/>
    <property type="match status" value="1"/>
</dbReference>
<dbReference type="InterPro" id="IPR001048">
    <property type="entry name" value="Asp/Glu/Uridylate_kinase"/>
</dbReference>
<dbReference type="GO" id="GO:0004072">
    <property type="term" value="F:aspartate kinase activity"/>
    <property type="evidence" value="ECO:0007669"/>
    <property type="project" value="UniProtKB-EC"/>
</dbReference>
<gene>
    <name evidence="16" type="ORF">IAA69_00695</name>
</gene>
<dbReference type="InterPro" id="IPR045865">
    <property type="entry name" value="ACT-like_dom_sf"/>
</dbReference>
<comment type="pathway">
    <text evidence="2 13">Amino-acid biosynthesis; L-lysine biosynthesis via DAP pathway; (S)-tetrahydrodipicolinate from L-aspartate: step 1/4.</text>
</comment>
<evidence type="ECO:0000256" key="5">
    <source>
        <dbReference type="ARBA" id="ARBA00016273"/>
    </source>
</evidence>
<dbReference type="Gene3D" id="3.40.1160.10">
    <property type="entry name" value="Acetylglutamate kinase-like"/>
    <property type="match status" value="1"/>
</dbReference>
<feature type="domain" description="Aspartate/glutamate/uridylate kinase" evidence="14">
    <location>
        <begin position="7"/>
        <end position="270"/>
    </location>
</feature>
<dbReference type="InterPro" id="IPR018042">
    <property type="entry name" value="Aspartate_kinase_CS"/>
</dbReference>
<evidence type="ECO:0000256" key="6">
    <source>
        <dbReference type="ARBA" id="ARBA00022679"/>
    </source>
</evidence>
<keyword evidence="8 12" id="KW-0418">Kinase</keyword>
<evidence type="ECO:0000256" key="7">
    <source>
        <dbReference type="ARBA" id="ARBA00022741"/>
    </source>
</evidence>
<comment type="pathway">
    <text evidence="13">Amino-acid biosynthesis; L-threonine biosynthesis; L-threonine from L-aspartate: step 1/5.</text>
</comment>
<comment type="function">
    <text evidence="1">Catalyzes the phosphorylation of the beta-carboxyl group of aspartic acid with ATP to yield 4-phospho-L-aspartate, which is involved in the branched biosynthetic pathway leading to the biosynthesis of amino acids lysine, threonine, isoleucine and methionine.</text>
</comment>
<feature type="domain" description="Aspartokinase ACT" evidence="15">
    <location>
        <begin position="380"/>
        <end position="440"/>
    </location>
</feature>
<keyword evidence="9" id="KW-0067">ATP-binding</keyword>
<name>A0A9D0ZYK4_9ACTN</name>
<dbReference type="Pfam" id="PF22468">
    <property type="entry name" value="ACT_9"/>
    <property type="match status" value="1"/>
</dbReference>
<dbReference type="Pfam" id="PF00696">
    <property type="entry name" value="AA_kinase"/>
    <property type="match status" value="1"/>
</dbReference>
<dbReference type="PROSITE" id="PS00324">
    <property type="entry name" value="ASPARTOKINASE"/>
    <property type="match status" value="1"/>
</dbReference>
<evidence type="ECO:0000259" key="14">
    <source>
        <dbReference type="Pfam" id="PF00696"/>
    </source>
</evidence>
<comment type="similarity">
    <text evidence="3 12">Belongs to the aspartokinase family.</text>
</comment>
<dbReference type="GO" id="GO:0005524">
    <property type="term" value="F:ATP binding"/>
    <property type="evidence" value="ECO:0007669"/>
    <property type="project" value="UniProtKB-KW"/>
</dbReference>
<dbReference type="GO" id="GO:0009090">
    <property type="term" value="P:homoserine biosynthetic process"/>
    <property type="evidence" value="ECO:0007669"/>
    <property type="project" value="TreeGrafter"/>
</dbReference>
<evidence type="ECO:0000256" key="4">
    <source>
        <dbReference type="ARBA" id="ARBA00013059"/>
    </source>
</evidence>
<dbReference type="InterPro" id="IPR054352">
    <property type="entry name" value="ACT_Aspartokinase"/>
</dbReference>
<dbReference type="InterPro" id="IPR001341">
    <property type="entry name" value="Asp_kinase"/>
</dbReference>
<keyword evidence="13" id="KW-0028">Amino-acid biosynthesis</keyword>
<evidence type="ECO:0000256" key="3">
    <source>
        <dbReference type="ARBA" id="ARBA00010122"/>
    </source>
</evidence>
<evidence type="ECO:0000256" key="10">
    <source>
        <dbReference type="ARBA" id="ARBA00022915"/>
    </source>
</evidence>
<dbReference type="SUPFAM" id="SSF53633">
    <property type="entry name" value="Carbamate kinase-like"/>
    <property type="match status" value="1"/>
</dbReference>
<dbReference type="EMBL" id="DVGB01000005">
    <property type="protein sequence ID" value="HIR00787.1"/>
    <property type="molecule type" value="Genomic_DNA"/>
</dbReference>
<dbReference type="EC" id="2.7.2.4" evidence="4 12"/>
<dbReference type="GO" id="GO:0019877">
    <property type="term" value="P:diaminopimelate biosynthetic process"/>
    <property type="evidence" value="ECO:0007669"/>
    <property type="project" value="UniProtKB-KW"/>
</dbReference>